<accession>A0A9W9VQU7</accession>
<dbReference type="AlphaFoldDB" id="A0A9W9VQU7"/>
<evidence type="ECO:0000313" key="3">
    <source>
        <dbReference type="Proteomes" id="UP001147747"/>
    </source>
</evidence>
<evidence type="ECO:0000256" key="1">
    <source>
        <dbReference type="SAM" id="MobiDB-lite"/>
    </source>
</evidence>
<feature type="compositionally biased region" description="Polar residues" evidence="1">
    <location>
        <begin position="190"/>
        <end position="202"/>
    </location>
</feature>
<sequence length="510" mass="58301">MAPARKRKTRFSTNTSLDFLNNVSTIAPTTRRHTARHDSVYDIPTSPEPRKTSRKSEPQVLRRPRTRQNKSTPTPEPAKPPESTREPESVEVAGADQPSSDADDYHDAEVKFFSSDEEEEERNSRADDPRTEGAEILFERWEGNGDEGQEDEDETEMDAEDVANDTSTLPRQDSAEHSGHADQIEEGPNDDSSVHSQGSHQLVPSRRNIEIVIDNSPSARSYLSHGYAETIHDETIHDVNDQEFESQTQPAEQIAAKRKKEIDPNVQLIRDLRHWFVREVKKTSAGPGWNTLNERGRGLKGYAISPRPKYLESLYQLFAEYRNLYKEAIERGGLTELLRKQLENIKESIVTEVRQLFEHASEVLQESIVLDQFEAHFIPKMVILTQLGFRIYRITDGQAHDQLHQTLDLLSVCIGLIKRYMGLLTPRYRSGTLAQPLQRVMKALENGQLRAHWPASANDQHDWADIPPVTHRWTVNEERVLRHGMVRYVDDGQYLPNSSVMAHETILIRV</sequence>
<feature type="region of interest" description="Disordered" evidence="1">
    <location>
        <begin position="20"/>
        <end position="207"/>
    </location>
</feature>
<dbReference type="OrthoDB" id="5431211at2759"/>
<protein>
    <submittedName>
        <fullName evidence="2">Uncharacterized protein</fullName>
    </submittedName>
</protein>
<feature type="compositionally biased region" description="Acidic residues" evidence="1">
    <location>
        <begin position="144"/>
        <end position="163"/>
    </location>
</feature>
<keyword evidence="3" id="KW-1185">Reference proteome</keyword>
<feature type="compositionally biased region" description="Basic and acidic residues" evidence="1">
    <location>
        <begin position="122"/>
        <end position="143"/>
    </location>
</feature>
<reference evidence="2" key="2">
    <citation type="journal article" date="2023" name="IMA Fungus">
        <title>Comparative genomic study of the Penicillium genus elucidates a diverse pangenome and 15 lateral gene transfer events.</title>
        <authorList>
            <person name="Petersen C."/>
            <person name="Sorensen T."/>
            <person name="Nielsen M.R."/>
            <person name="Sondergaard T.E."/>
            <person name="Sorensen J.L."/>
            <person name="Fitzpatrick D.A."/>
            <person name="Frisvad J.C."/>
            <person name="Nielsen K.L."/>
        </authorList>
    </citation>
    <scope>NUCLEOTIDE SEQUENCE</scope>
    <source>
        <strain evidence="2">IBT 29677</strain>
    </source>
</reference>
<dbReference type="EMBL" id="JAPZBU010000009">
    <property type="protein sequence ID" value="KAJ5387628.1"/>
    <property type="molecule type" value="Genomic_DNA"/>
</dbReference>
<name>A0A9W9VQU7_9EURO</name>
<reference evidence="2" key="1">
    <citation type="submission" date="2022-12" db="EMBL/GenBank/DDBJ databases">
        <authorList>
            <person name="Petersen C."/>
        </authorList>
    </citation>
    <scope>NUCLEOTIDE SEQUENCE</scope>
    <source>
        <strain evidence="2">IBT 29677</strain>
    </source>
</reference>
<organism evidence="2 3">
    <name type="scientific">Penicillium cosmopolitanum</name>
    <dbReference type="NCBI Taxonomy" id="1131564"/>
    <lineage>
        <taxon>Eukaryota</taxon>
        <taxon>Fungi</taxon>
        <taxon>Dikarya</taxon>
        <taxon>Ascomycota</taxon>
        <taxon>Pezizomycotina</taxon>
        <taxon>Eurotiomycetes</taxon>
        <taxon>Eurotiomycetidae</taxon>
        <taxon>Eurotiales</taxon>
        <taxon>Aspergillaceae</taxon>
        <taxon>Penicillium</taxon>
    </lineage>
</organism>
<dbReference type="GeneID" id="81373786"/>
<dbReference type="Proteomes" id="UP001147747">
    <property type="component" value="Unassembled WGS sequence"/>
</dbReference>
<feature type="compositionally biased region" description="Basic and acidic residues" evidence="1">
    <location>
        <begin position="173"/>
        <end position="183"/>
    </location>
</feature>
<dbReference type="RefSeq" id="XP_056485426.1">
    <property type="nucleotide sequence ID" value="XM_056634806.1"/>
</dbReference>
<proteinExistence type="predicted"/>
<comment type="caution">
    <text evidence="2">The sequence shown here is derived from an EMBL/GenBank/DDBJ whole genome shotgun (WGS) entry which is preliminary data.</text>
</comment>
<feature type="compositionally biased region" description="Basic and acidic residues" evidence="1">
    <location>
        <begin position="48"/>
        <end position="57"/>
    </location>
</feature>
<gene>
    <name evidence="2" type="ORF">N7509_010169</name>
</gene>
<evidence type="ECO:0000313" key="2">
    <source>
        <dbReference type="EMBL" id="KAJ5387628.1"/>
    </source>
</evidence>